<dbReference type="RefSeq" id="WP_282713796.1">
    <property type="nucleotide sequence ID" value="NZ_JASCRY010000001.1"/>
</dbReference>
<name>A0AAW6TKJ7_9FLAO</name>
<evidence type="ECO:0008006" key="3">
    <source>
        <dbReference type="Google" id="ProtNLM"/>
    </source>
</evidence>
<dbReference type="AlphaFoldDB" id="A0AAW6TKJ7"/>
<accession>A0AAW6TKJ7</accession>
<evidence type="ECO:0000313" key="1">
    <source>
        <dbReference type="EMBL" id="MDI5948173.1"/>
    </source>
</evidence>
<dbReference type="EMBL" id="JASCRY010000001">
    <property type="protein sequence ID" value="MDI5948173.1"/>
    <property type="molecule type" value="Genomic_DNA"/>
</dbReference>
<keyword evidence="2" id="KW-1185">Reference proteome</keyword>
<comment type="caution">
    <text evidence="1">The sequence shown here is derived from an EMBL/GenBank/DDBJ whole genome shotgun (WGS) entry which is preliminary data.</text>
</comment>
<evidence type="ECO:0000313" key="2">
    <source>
        <dbReference type="Proteomes" id="UP001228643"/>
    </source>
</evidence>
<reference evidence="1 2" key="1">
    <citation type="submission" date="2023-04" db="EMBL/GenBank/DDBJ databases">
        <title>Two novel species of Flavobacterium.</title>
        <authorList>
            <person name="Liu Q."/>
            <person name="Xin Y.-H."/>
        </authorList>
    </citation>
    <scope>NUCLEOTIDE SEQUENCE [LARGE SCALE GENOMIC DNA]</scope>
    <source>
        <strain evidence="1 2">LB2P87</strain>
    </source>
</reference>
<organism evidence="1 2">
    <name type="scientific">Flavobacterium yafengii</name>
    <dbReference type="NCBI Taxonomy" id="3041253"/>
    <lineage>
        <taxon>Bacteria</taxon>
        <taxon>Pseudomonadati</taxon>
        <taxon>Bacteroidota</taxon>
        <taxon>Flavobacteriia</taxon>
        <taxon>Flavobacteriales</taxon>
        <taxon>Flavobacteriaceae</taxon>
        <taxon>Flavobacterium</taxon>
    </lineage>
</organism>
<proteinExistence type="predicted"/>
<sequence length="246" mass="28025">MIKSYFFVFLLFFVLQSGFSQTEKLIHGKVLHEQFPVEKVEVANFSSKKITLTNASGEFSILAKSGDELIFISKNHDVKKFVLDEKTISKNNLIILLILKPEELKEVMVTKMPSIKLSTDKAYEQGKLDKLALEKAARTLKNSGVYTGTIENGMDFMRIGGMILGLFKKEKEEVPENKPQIEFKQLAKSSCDEKFYFQTLKLKPDQIDLFLEFCDADPKSKTVAESNNVLSVMDFLLAKNIEFKKL</sequence>
<dbReference type="Proteomes" id="UP001228643">
    <property type="component" value="Unassembled WGS sequence"/>
</dbReference>
<gene>
    <name evidence="1" type="ORF">QLS97_00790</name>
</gene>
<protein>
    <recommendedName>
        <fullName evidence="3">Carboxypeptidase-like regulatory domain-containing protein</fullName>
    </recommendedName>
</protein>